<dbReference type="OrthoDB" id="6418769at2759"/>
<keyword evidence="3" id="KW-1185">Reference proteome</keyword>
<dbReference type="Proteomes" id="UP000288716">
    <property type="component" value="Unassembled WGS sequence"/>
</dbReference>
<evidence type="ECO:0000313" key="3">
    <source>
        <dbReference type="Proteomes" id="UP000288716"/>
    </source>
</evidence>
<protein>
    <submittedName>
        <fullName evidence="2">Venom acid phosphatase Acph-1-like protein</fullName>
    </submittedName>
</protein>
<dbReference type="PANTHER" id="PTHR11567:SF210">
    <property type="entry name" value="ACID PHOSPHATASE 5-RELATED"/>
    <property type="match status" value="1"/>
</dbReference>
<accession>A0A443S203</accession>
<dbReference type="STRING" id="299467.A0A443S203"/>
<dbReference type="EMBL" id="NCKV01011708">
    <property type="protein sequence ID" value="RWS21567.1"/>
    <property type="molecule type" value="Genomic_DNA"/>
</dbReference>
<comment type="similarity">
    <text evidence="1">Belongs to the histidine acid phosphatase family.</text>
</comment>
<dbReference type="InterPro" id="IPR029033">
    <property type="entry name" value="His_PPase_superfam"/>
</dbReference>
<dbReference type="Gene3D" id="3.40.50.1240">
    <property type="entry name" value="Phosphoglycerate mutase-like"/>
    <property type="match status" value="1"/>
</dbReference>
<proteinExistence type="inferred from homology"/>
<dbReference type="SUPFAM" id="SSF53254">
    <property type="entry name" value="Phosphoglycerate mutase-like"/>
    <property type="match status" value="1"/>
</dbReference>
<comment type="caution">
    <text evidence="2">The sequence shown here is derived from an EMBL/GenBank/DDBJ whole genome shotgun (WGS) entry which is preliminary data.</text>
</comment>
<dbReference type="VEuPathDB" id="VectorBase:LDEU010473"/>
<organism evidence="2 3">
    <name type="scientific">Leptotrombidium deliense</name>
    <dbReference type="NCBI Taxonomy" id="299467"/>
    <lineage>
        <taxon>Eukaryota</taxon>
        <taxon>Metazoa</taxon>
        <taxon>Ecdysozoa</taxon>
        <taxon>Arthropoda</taxon>
        <taxon>Chelicerata</taxon>
        <taxon>Arachnida</taxon>
        <taxon>Acari</taxon>
        <taxon>Acariformes</taxon>
        <taxon>Trombidiformes</taxon>
        <taxon>Prostigmata</taxon>
        <taxon>Anystina</taxon>
        <taxon>Parasitengona</taxon>
        <taxon>Trombiculoidea</taxon>
        <taxon>Trombiculidae</taxon>
        <taxon>Leptotrombidium</taxon>
    </lineage>
</organism>
<dbReference type="PANTHER" id="PTHR11567">
    <property type="entry name" value="ACID PHOSPHATASE-RELATED"/>
    <property type="match status" value="1"/>
</dbReference>
<gene>
    <name evidence="2" type="ORF">B4U80_11825</name>
</gene>
<dbReference type="GO" id="GO:0016791">
    <property type="term" value="F:phosphatase activity"/>
    <property type="evidence" value="ECO:0007669"/>
    <property type="project" value="UniProtKB-ARBA"/>
</dbReference>
<reference evidence="2 3" key="1">
    <citation type="journal article" date="2018" name="Gigascience">
        <title>Genomes of trombidid mites reveal novel predicted allergens and laterally-transferred genes associated with secondary metabolism.</title>
        <authorList>
            <person name="Dong X."/>
            <person name="Chaisiri K."/>
            <person name="Xia D."/>
            <person name="Armstrong S.D."/>
            <person name="Fang Y."/>
            <person name="Donnelly M.J."/>
            <person name="Kadowaki T."/>
            <person name="McGarry J.W."/>
            <person name="Darby A.C."/>
            <person name="Makepeace B.L."/>
        </authorList>
    </citation>
    <scope>NUCLEOTIDE SEQUENCE [LARGE SCALE GENOMIC DNA]</scope>
    <source>
        <strain evidence="2">UoL-UT</strain>
    </source>
</reference>
<dbReference type="Pfam" id="PF00328">
    <property type="entry name" value="His_Phos_2"/>
    <property type="match status" value="1"/>
</dbReference>
<evidence type="ECO:0000256" key="1">
    <source>
        <dbReference type="ARBA" id="ARBA00005375"/>
    </source>
</evidence>
<sequence>MSLMKLFQQGERRLRHLGEFLRKRYNSIWPPKQRLYVRSSKEERCIKSVQSLINGAYNDDFLLSPVPIVTLPVHDDSMLNPKSLCPMYDTETNRIFNLPDNHDWFESYKPLQSYLSGKSGIKIETLRNTLLFFDNLYANREHNLTLPNWVNETIYQQLDNLFDRDYELLHQTKLQQRLRGGMLLKEIRKQMNLIQKHKKFDAVRLYATVSKIECIKH</sequence>
<dbReference type="AlphaFoldDB" id="A0A443S203"/>
<evidence type="ECO:0000313" key="2">
    <source>
        <dbReference type="EMBL" id="RWS21567.1"/>
    </source>
</evidence>
<name>A0A443S203_9ACAR</name>
<dbReference type="InterPro" id="IPR050645">
    <property type="entry name" value="Histidine_acid_phosphatase"/>
</dbReference>
<dbReference type="InterPro" id="IPR000560">
    <property type="entry name" value="His_Pase_clade-2"/>
</dbReference>